<reference evidence="1 2" key="1">
    <citation type="submission" date="2024-07" db="EMBL/GenBank/DDBJ databases">
        <title>Genomic Encyclopedia of Type Strains, Phase V (KMG-V): Genome sequencing to study the core and pangenomes of soil and plant-associated prokaryotes.</title>
        <authorList>
            <person name="Whitman W."/>
        </authorList>
    </citation>
    <scope>NUCLEOTIDE SEQUENCE [LARGE SCALE GENOMIC DNA]</scope>
    <source>
        <strain evidence="1 2">USDA 415</strain>
    </source>
</reference>
<evidence type="ECO:0000313" key="2">
    <source>
        <dbReference type="Proteomes" id="UP001565471"/>
    </source>
</evidence>
<protein>
    <submittedName>
        <fullName evidence="1">Uncharacterized protein</fullName>
    </submittedName>
</protein>
<gene>
    <name evidence="1" type="ORF">ABIF29_005234</name>
</gene>
<name>A0ABV4F5Z5_BRAEL</name>
<comment type="caution">
    <text evidence="1">The sequence shown here is derived from an EMBL/GenBank/DDBJ whole genome shotgun (WGS) entry which is preliminary data.</text>
</comment>
<sequence>MQNATVAALVYELLFEVYRKMELDRKGGRLRSFPDENGTPREAFFHEFMSCWEWPAGTLEQIGILKILQPTPGLWGPNFYPVIGLDECAVADFSRFETFDNYCVAMSSFEMLNFEFCGQVDLSIQSPRFLEAVASQDDIFLVEDDGEVGFDRARFSTKVMTRWEELEVRRIHPKSGA</sequence>
<dbReference type="EMBL" id="JBGBZA010000002">
    <property type="protein sequence ID" value="MEY9318435.1"/>
    <property type="molecule type" value="Genomic_DNA"/>
</dbReference>
<dbReference type="GeneID" id="92953582"/>
<organism evidence="1 2">
    <name type="scientific">Bradyrhizobium elkanii</name>
    <dbReference type="NCBI Taxonomy" id="29448"/>
    <lineage>
        <taxon>Bacteria</taxon>
        <taxon>Pseudomonadati</taxon>
        <taxon>Pseudomonadota</taxon>
        <taxon>Alphaproteobacteria</taxon>
        <taxon>Hyphomicrobiales</taxon>
        <taxon>Nitrobacteraceae</taxon>
        <taxon>Bradyrhizobium</taxon>
    </lineage>
</organism>
<accession>A0ABV4F5Z5</accession>
<keyword evidence="2" id="KW-1185">Reference proteome</keyword>
<evidence type="ECO:0000313" key="1">
    <source>
        <dbReference type="EMBL" id="MEY9318435.1"/>
    </source>
</evidence>
<proteinExistence type="predicted"/>
<dbReference type="Proteomes" id="UP001565471">
    <property type="component" value="Unassembled WGS sequence"/>
</dbReference>
<dbReference type="RefSeq" id="WP_016848536.1">
    <property type="nucleotide sequence ID" value="NZ_BJNL01000089.1"/>
</dbReference>